<reference evidence="3" key="1">
    <citation type="submission" date="2021-05" db="EMBL/GenBank/DDBJ databases">
        <authorList>
            <person name="Arsene-Ploetze F."/>
        </authorList>
    </citation>
    <scope>NUCLEOTIDE SEQUENCE</scope>
    <source>
        <strain evidence="3">DSM 42138</strain>
    </source>
</reference>
<sequence>MINAADLGTAQWRKSSYSNSDGGECVEIAEGIPNVTPVRDSKDPEGPALLFPTAAWSAFVAGVKAGDFPLHP</sequence>
<feature type="compositionally biased region" description="Polar residues" evidence="1">
    <location>
        <begin position="12"/>
        <end position="21"/>
    </location>
</feature>
<dbReference type="AlphaFoldDB" id="A0A9W4E7T5"/>
<evidence type="ECO:0000313" key="4">
    <source>
        <dbReference type="Proteomes" id="UP001152519"/>
    </source>
</evidence>
<dbReference type="EMBL" id="CAJSLV010000059">
    <property type="protein sequence ID" value="CAG6394793.1"/>
    <property type="molecule type" value="Genomic_DNA"/>
</dbReference>
<dbReference type="Pfam" id="PF04149">
    <property type="entry name" value="DUF397"/>
    <property type="match status" value="1"/>
</dbReference>
<dbReference type="InterPro" id="IPR007278">
    <property type="entry name" value="DUF397"/>
</dbReference>
<organism evidence="3 4">
    <name type="scientific">Actinacidiphila cocklensis</name>
    <dbReference type="NCBI Taxonomy" id="887465"/>
    <lineage>
        <taxon>Bacteria</taxon>
        <taxon>Bacillati</taxon>
        <taxon>Actinomycetota</taxon>
        <taxon>Actinomycetes</taxon>
        <taxon>Kitasatosporales</taxon>
        <taxon>Streptomycetaceae</taxon>
        <taxon>Actinacidiphila</taxon>
    </lineage>
</organism>
<feature type="domain" description="DUF397" evidence="2">
    <location>
        <begin position="10"/>
        <end position="64"/>
    </location>
</feature>
<gene>
    <name evidence="3" type="ORF">SCOCK_30026</name>
</gene>
<feature type="region of interest" description="Disordered" evidence="1">
    <location>
        <begin position="1"/>
        <end position="23"/>
    </location>
</feature>
<proteinExistence type="predicted"/>
<evidence type="ECO:0000256" key="1">
    <source>
        <dbReference type="SAM" id="MobiDB-lite"/>
    </source>
</evidence>
<dbReference type="Proteomes" id="UP001152519">
    <property type="component" value="Unassembled WGS sequence"/>
</dbReference>
<protein>
    <recommendedName>
        <fullName evidence="2">DUF397 domain-containing protein</fullName>
    </recommendedName>
</protein>
<evidence type="ECO:0000313" key="3">
    <source>
        <dbReference type="EMBL" id="CAG6394793.1"/>
    </source>
</evidence>
<accession>A0A9W4E7T5</accession>
<evidence type="ECO:0000259" key="2">
    <source>
        <dbReference type="Pfam" id="PF04149"/>
    </source>
</evidence>
<comment type="caution">
    <text evidence="3">The sequence shown here is derived from an EMBL/GenBank/DDBJ whole genome shotgun (WGS) entry which is preliminary data.</text>
</comment>
<keyword evidence="4" id="KW-1185">Reference proteome</keyword>
<name>A0A9W4E7T5_9ACTN</name>
<dbReference type="RefSeq" id="WP_251491556.1">
    <property type="nucleotide sequence ID" value="NZ_CAJSLV010000059.1"/>
</dbReference>